<dbReference type="PROSITE" id="PS51000">
    <property type="entry name" value="HTH_DEOR_2"/>
    <property type="match status" value="1"/>
</dbReference>
<keyword evidence="2" id="KW-0238">DNA-binding</keyword>
<dbReference type="SMART" id="SM00420">
    <property type="entry name" value="HTH_DEOR"/>
    <property type="match status" value="1"/>
</dbReference>
<organism evidence="5 6">
    <name type="scientific">Globicatella sulfidifaciens</name>
    <dbReference type="NCBI Taxonomy" id="136093"/>
    <lineage>
        <taxon>Bacteria</taxon>
        <taxon>Bacillati</taxon>
        <taxon>Bacillota</taxon>
        <taxon>Bacilli</taxon>
        <taxon>Lactobacillales</taxon>
        <taxon>Aerococcaceae</taxon>
        <taxon>Globicatella</taxon>
    </lineage>
</organism>
<dbReference type="AlphaFoldDB" id="A0A7X8C519"/>
<evidence type="ECO:0000256" key="3">
    <source>
        <dbReference type="ARBA" id="ARBA00023163"/>
    </source>
</evidence>
<proteinExistence type="predicted"/>
<dbReference type="Gene3D" id="3.40.50.1360">
    <property type="match status" value="1"/>
</dbReference>
<dbReference type="InterPro" id="IPR036390">
    <property type="entry name" value="WH_DNA-bd_sf"/>
</dbReference>
<sequence>MNGIFVILLVNRICFSNMLLNTICKRGDLEINIRKRQEKILEFIQEKGELSVNELIDLIPASPATIRRDISFLSEKGLIIRSHGYVHNPDKDSPVLPLKTRTILASHKKEQIAKKASELVKSGMTVVLDSGSTCLAIALAIKDKDITVVTNSIEICSALALSDIKVICTGGIMENKHLCFLGKDADIFIENIEVDIGFIGATGVRVNSGFTTSSPLQYDFKKRLIQASRKQYIVFDSSKFYSANIYMFANYSDEITGVITNNSTDETAIVQLDLMRDNGLDIILSNDL</sequence>
<evidence type="ECO:0000256" key="1">
    <source>
        <dbReference type="ARBA" id="ARBA00023015"/>
    </source>
</evidence>
<dbReference type="SUPFAM" id="SSF46785">
    <property type="entry name" value="Winged helix' DNA-binding domain"/>
    <property type="match status" value="1"/>
</dbReference>
<dbReference type="InterPro" id="IPR001034">
    <property type="entry name" value="DeoR_HTH"/>
</dbReference>
<dbReference type="InterPro" id="IPR014036">
    <property type="entry name" value="DeoR-like_C"/>
</dbReference>
<keyword evidence="3" id="KW-0804">Transcription</keyword>
<evidence type="ECO:0000313" key="5">
    <source>
        <dbReference type="EMBL" id="NLJ19071.1"/>
    </source>
</evidence>
<dbReference type="Pfam" id="PF00455">
    <property type="entry name" value="DeoRC"/>
    <property type="match status" value="1"/>
</dbReference>
<dbReference type="Proteomes" id="UP000541058">
    <property type="component" value="Unassembled WGS sequence"/>
</dbReference>
<dbReference type="PRINTS" id="PR00037">
    <property type="entry name" value="HTHLACR"/>
</dbReference>
<protein>
    <submittedName>
        <fullName evidence="5">DeoR/GlpR transcriptional regulator</fullName>
    </submittedName>
</protein>
<dbReference type="Gene3D" id="1.10.10.10">
    <property type="entry name" value="Winged helix-like DNA-binding domain superfamily/Winged helix DNA-binding domain"/>
    <property type="match status" value="1"/>
</dbReference>
<comment type="caution">
    <text evidence="5">The sequence shown here is derived from an EMBL/GenBank/DDBJ whole genome shotgun (WGS) entry which is preliminary data.</text>
</comment>
<dbReference type="PANTHER" id="PTHR30363">
    <property type="entry name" value="HTH-TYPE TRANSCRIPTIONAL REGULATOR SRLR-RELATED"/>
    <property type="match status" value="1"/>
</dbReference>
<feature type="domain" description="HTH deoR-type" evidence="4">
    <location>
        <begin position="33"/>
        <end position="88"/>
    </location>
</feature>
<evidence type="ECO:0000256" key="2">
    <source>
        <dbReference type="ARBA" id="ARBA00023125"/>
    </source>
</evidence>
<dbReference type="PANTHER" id="PTHR30363:SF44">
    <property type="entry name" value="AGA OPERON TRANSCRIPTIONAL REPRESSOR-RELATED"/>
    <property type="match status" value="1"/>
</dbReference>
<keyword evidence="1" id="KW-0805">Transcription regulation</keyword>
<dbReference type="InterPro" id="IPR036388">
    <property type="entry name" value="WH-like_DNA-bd_sf"/>
</dbReference>
<name>A0A7X8C519_9LACT</name>
<dbReference type="InterPro" id="IPR037171">
    <property type="entry name" value="NagB/RpiA_transferase-like"/>
</dbReference>
<dbReference type="SMART" id="SM01134">
    <property type="entry name" value="DeoRC"/>
    <property type="match status" value="1"/>
</dbReference>
<dbReference type="Pfam" id="PF08220">
    <property type="entry name" value="HTH_DeoR"/>
    <property type="match status" value="1"/>
</dbReference>
<dbReference type="GO" id="GO:0003700">
    <property type="term" value="F:DNA-binding transcription factor activity"/>
    <property type="evidence" value="ECO:0007669"/>
    <property type="project" value="InterPro"/>
</dbReference>
<dbReference type="InterPro" id="IPR050313">
    <property type="entry name" value="Carb_Metab_HTH_regulators"/>
</dbReference>
<dbReference type="SUPFAM" id="SSF100950">
    <property type="entry name" value="NagB/RpiA/CoA transferase-like"/>
    <property type="match status" value="1"/>
</dbReference>
<reference evidence="5 6" key="1">
    <citation type="journal article" date="2020" name="Biotechnol. Biofuels">
        <title>New insights from the biogas microbiome by comprehensive genome-resolved metagenomics of nearly 1600 species originating from multiple anaerobic digesters.</title>
        <authorList>
            <person name="Campanaro S."/>
            <person name="Treu L."/>
            <person name="Rodriguez-R L.M."/>
            <person name="Kovalovszki A."/>
            <person name="Ziels R.M."/>
            <person name="Maus I."/>
            <person name="Zhu X."/>
            <person name="Kougias P.G."/>
            <person name="Basile A."/>
            <person name="Luo G."/>
            <person name="Schluter A."/>
            <person name="Konstantinidis K.T."/>
            <person name="Angelidaki I."/>
        </authorList>
    </citation>
    <scope>NUCLEOTIDE SEQUENCE [LARGE SCALE GENOMIC DNA]</scope>
    <source>
        <strain evidence="5">AS23ysBPME_34</strain>
    </source>
</reference>
<dbReference type="InterPro" id="IPR018356">
    <property type="entry name" value="Tscrpt_reg_HTH_DeoR_CS"/>
</dbReference>
<accession>A0A7X8C519</accession>
<evidence type="ECO:0000259" key="4">
    <source>
        <dbReference type="PROSITE" id="PS51000"/>
    </source>
</evidence>
<evidence type="ECO:0000313" key="6">
    <source>
        <dbReference type="Proteomes" id="UP000541058"/>
    </source>
</evidence>
<dbReference type="PROSITE" id="PS00894">
    <property type="entry name" value="HTH_DEOR_1"/>
    <property type="match status" value="1"/>
</dbReference>
<dbReference type="EMBL" id="JAAYSM010000324">
    <property type="protein sequence ID" value="NLJ19071.1"/>
    <property type="molecule type" value="Genomic_DNA"/>
</dbReference>
<gene>
    <name evidence="5" type="ORF">GX355_09430</name>
</gene>
<dbReference type="GO" id="GO:0003677">
    <property type="term" value="F:DNA binding"/>
    <property type="evidence" value="ECO:0007669"/>
    <property type="project" value="UniProtKB-KW"/>
</dbReference>